<dbReference type="EMBL" id="LNKA01000001">
    <property type="protein sequence ID" value="KTC65534.1"/>
    <property type="molecule type" value="Genomic_DNA"/>
</dbReference>
<dbReference type="GO" id="GO:0000049">
    <property type="term" value="F:tRNA binding"/>
    <property type="evidence" value="ECO:0007669"/>
    <property type="project" value="UniProtKB-KW"/>
</dbReference>
<feature type="domain" description="DUS-like FMN-binding" evidence="15">
    <location>
        <begin position="21"/>
        <end position="312"/>
    </location>
</feature>
<evidence type="ECO:0000313" key="19">
    <source>
        <dbReference type="Proteomes" id="UP000281170"/>
    </source>
</evidence>
<evidence type="ECO:0000256" key="2">
    <source>
        <dbReference type="ARBA" id="ARBA00002790"/>
    </source>
</evidence>
<evidence type="ECO:0000256" key="13">
    <source>
        <dbReference type="PIRSR" id="PIRSR006621-1"/>
    </source>
</evidence>
<keyword evidence="8" id="KW-0694">RNA-binding</keyword>
<evidence type="ECO:0000256" key="4">
    <source>
        <dbReference type="ARBA" id="ARBA00022630"/>
    </source>
</evidence>
<dbReference type="SUPFAM" id="SSF51395">
    <property type="entry name" value="FMN-linked oxidoreductases"/>
    <property type="match status" value="1"/>
</dbReference>
<evidence type="ECO:0000313" key="17">
    <source>
        <dbReference type="EMBL" id="VEH84645.1"/>
    </source>
</evidence>
<comment type="cofactor">
    <cofactor evidence="1 12 14">
        <name>FMN</name>
        <dbReference type="ChEBI" id="CHEBI:58210"/>
    </cofactor>
</comment>
<comment type="similarity">
    <text evidence="12">Belongs to the dus family.</text>
</comment>
<dbReference type="KEGG" id="ladl:NCTC12735_00252"/>
<comment type="catalytic activity">
    <reaction evidence="10">
        <text>a 5,6-dihydrouridine in tRNA + NADP(+) = a uridine in tRNA + NADPH + H(+)</text>
        <dbReference type="Rhea" id="RHEA:23624"/>
        <dbReference type="Rhea" id="RHEA-COMP:13339"/>
        <dbReference type="Rhea" id="RHEA-COMP:13887"/>
        <dbReference type="ChEBI" id="CHEBI:15378"/>
        <dbReference type="ChEBI" id="CHEBI:57783"/>
        <dbReference type="ChEBI" id="CHEBI:58349"/>
        <dbReference type="ChEBI" id="CHEBI:65315"/>
        <dbReference type="ChEBI" id="CHEBI:74443"/>
    </reaction>
</comment>
<evidence type="ECO:0000256" key="6">
    <source>
        <dbReference type="ARBA" id="ARBA00022694"/>
    </source>
</evidence>
<dbReference type="OrthoDB" id="9764501at2"/>
<feature type="binding site" evidence="14">
    <location>
        <position position="146"/>
    </location>
    <ligand>
        <name>FMN</name>
        <dbReference type="ChEBI" id="CHEBI:58210"/>
    </ligand>
</feature>
<dbReference type="EMBL" id="LR134418">
    <property type="protein sequence ID" value="VEH84645.1"/>
    <property type="molecule type" value="Genomic_DNA"/>
</dbReference>
<dbReference type="Pfam" id="PF01207">
    <property type="entry name" value="Dus"/>
    <property type="match status" value="1"/>
</dbReference>
<reference evidence="16 18" key="1">
    <citation type="submission" date="2015-11" db="EMBL/GenBank/DDBJ databases">
        <title>Identification of large and diverse effector repertoires of 38 Legionella species.</title>
        <authorList>
            <person name="Burstein D."/>
            <person name="Amaro F."/>
            <person name="Zusman T."/>
            <person name="Lifshitz Z."/>
            <person name="Cohen O."/>
            <person name="Gilbert J.A."/>
            <person name="Pupko T."/>
            <person name="Shuman H.A."/>
            <person name="Segal G."/>
        </authorList>
    </citation>
    <scope>NUCLEOTIDE SEQUENCE [LARGE SCALE GENOMIC DNA]</scope>
    <source>
        <strain evidence="16 18">1762-AUS-E</strain>
    </source>
</reference>
<comment type="catalytic activity">
    <reaction evidence="11">
        <text>a 5,6-dihydrouridine in tRNA + NAD(+) = a uridine in tRNA + NADH + H(+)</text>
        <dbReference type="Rhea" id="RHEA:54452"/>
        <dbReference type="Rhea" id="RHEA-COMP:13339"/>
        <dbReference type="Rhea" id="RHEA-COMP:13887"/>
        <dbReference type="ChEBI" id="CHEBI:15378"/>
        <dbReference type="ChEBI" id="CHEBI:57540"/>
        <dbReference type="ChEBI" id="CHEBI:57945"/>
        <dbReference type="ChEBI" id="CHEBI:65315"/>
        <dbReference type="ChEBI" id="CHEBI:74443"/>
    </reaction>
</comment>
<keyword evidence="18" id="KW-1185">Reference proteome</keyword>
<keyword evidence="14" id="KW-0547">Nucleotide-binding</keyword>
<accession>A0A0W0R3D3</accession>
<feature type="binding site" evidence="14">
    <location>
        <position position="77"/>
    </location>
    <ligand>
        <name>FMN</name>
        <dbReference type="ChEBI" id="CHEBI:58210"/>
    </ligand>
</feature>
<reference evidence="17 19" key="2">
    <citation type="submission" date="2018-12" db="EMBL/GenBank/DDBJ databases">
        <authorList>
            <consortium name="Pathogen Informatics"/>
        </authorList>
    </citation>
    <scope>NUCLEOTIDE SEQUENCE [LARGE SCALE GENOMIC DNA]</scope>
    <source>
        <strain evidence="17 19">NCTC12735</strain>
        <plasmid evidence="19">9</plasmid>
    </source>
</reference>
<evidence type="ECO:0000256" key="9">
    <source>
        <dbReference type="ARBA" id="ARBA00023002"/>
    </source>
</evidence>
<dbReference type="RefSeq" id="WP_058461289.1">
    <property type="nucleotide sequence ID" value="NZ_CAAAHS010000003.1"/>
</dbReference>
<dbReference type="InterPro" id="IPR001269">
    <property type="entry name" value="DUS_fam"/>
</dbReference>
<dbReference type="PANTHER" id="PTHR45846">
    <property type="entry name" value="TRNA-DIHYDROURIDINE(47) SYNTHASE [NAD(P)(+)]-LIKE"/>
    <property type="match status" value="1"/>
</dbReference>
<comment type="function">
    <text evidence="2 12">Catalyzes the synthesis of 5,6-dihydrouridine (D), a modified base found in the D-loop of most tRNAs, via the reduction of the C5-C6 double bond in target uridines.</text>
</comment>
<keyword evidence="3" id="KW-0820">tRNA-binding</keyword>
<evidence type="ECO:0000256" key="11">
    <source>
        <dbReference type="ARBA" id="ARBA00048802"/>
    </source>
</evidence>
<protein>
    <recommendedName>
        <fullName evidence="12">tRNA-dihydrouridine synthase</fullName>
        <ecNumber evidence="12">1.3.1.-</ecNumber>
    </recommendedName>
</protein>
<gene>
    <name evidence="17" type="primary">dus_1</name>
    <name evidence="16" type="ORF">Lade_0192</name>
    <name evidence="17" type="ORF">NCTC12735_00252</name>
</gene>
<evidence type="ECO:0000256" key="5">
    <source>
        <dbReference type="ARBA" id="ARBA00022643"/>
    </source>
</evidence>
<proteinExistence type="inferred from homology"/>
<evidence type="ECO:0000256" key="10">
    <source>
        <dbReference type="ARBA" id="ARBA00048205"/>
    </source>
</evidence>
<evidence type="ECO:0000313" key="18">
    <source>
        <dbReference type="Proteomes" id="UP000054859"/>
    </source>
</evidence>
<name>A0A0W0R3D3_9GAMM</name>
<dbReference type="PROSITE" id="PS51257">
    <property type="entry name" value="PROKAR_LIPOPROTEIN"/>
    <property type="match status" value="1"/>
</dbReference>
<dbReference type="STRING" id="45056.Lade_0192"/>
<dbReference type="InterPro" id="IPR035587">
    <property type="entry name" value="DUS-like_FMN-bd"/>
</dbReference>
<dbReference type="InterPro" id="IPR018517">
    <property type="entry name" value="tRNA_hU_synthase_CS"/>
</dbReference>
<organism evidence="16 18">
    <name type="scientific">Legionella adelaidensis</name>
    <dbReference type="NCBI Taxonomy" id="45056"/>
    <lineage>
        <taxon>Bacteria</taxon>
        <taxon>Pseudomonadati</taxon>
        <taxon>Pseudomonadota</taxon>
        <taxon>Gammaproteobacteria</taxon>
        <taxon>Legionellales</taxon>
        <taxon>Legionellaceae</taxon>
        <taxon>Legionella</taxon>
    </lineage>
</organism>
<evidence type="ECO:0000256" key="7">
    <source>
        <dbReference type="ARBA" id="ARBA00022857"/>
    </source>
</evidence>
<feature type="binding site" evidence="14">
    <location>
        <position position="176"/>
    </location>
    <ligand>
        <name>FMN</name>
        <dbReference type="ChEBI" id="CHEBI:58210"/>
    </ligand>
</feature>
<evidence type="ECO:0000256" key="12">
    <source>
        <dbReference type="PIRNR" id="PIRNR006621"/>
    </source>
</evidence>
<dbReference type="PROSITE" id="PS01136">
    <property type="entry name" value="UPF0034"/>
    <property type="match status" value="1"/>
</dbReference>
<evidence type="ECO:0000256" key="14">
    <source>
        <dbReference type="PIRSR" id="PIRSR006621-2"/>
    </source>
</evidence>
<dbReference type="InterPro" id="IPR013785">
    <property type="entry name" value="Aldolase_TIM"/>
</dbReference>
<dbReference type="InterPro" id="IPR024036">
    <property type="entry name" value="tRNA-dHydroUridine_Synthase_C"/>
</dbReference>
<dbReference type="Proteomes" id="UP000281170">
    <property type="component" value="Plasmid 9"/>
</dbReference>
<keyword evidence="6 12" id="KW-0819">tRNA processing</keyword>
<sequence>MTLIKSLTVGKAIFPVNIIQGPLAGVSCSPFRALTWTISKPAFCYTEMISCKTLLFQKKSNERFVHIDNKEGPVGFQLSGNDPKELAEATKLVTDQGASLVDLNCGCPVNKIRAKGAGSRLLQTPAQLYRLMEALKENTHLPVSIKIRVDGHSTDRFNHEIVKVVKDAGIDFITVHGRNWREGYDTPCHYDQIQFFVEELEIPVIGNGDISCLSSLQKMLATNCAGVMVGRASVGQPWLIGKLIAESQGAEYKCPTAPEIGKLFFDHVTALTKLLKSEKFAIIQARKFAKYYARDLQQKQAFIERINHCETLLDLEKVTTLYFM</sequence>
<dbReference type="CDD" id="cd02801">
    <property type="entry name" value="DUS_like_FMN"/>
    <property type="match status" value="1"/>
</dbReference>
<evidence type="ECO:0000256" key="1">
    <source>
        <dbReference type="ARBA" id="ARBA00001917"/>
    </source>
</evidence>
<keyword evidence="4 12" id="KW-0285">Flavoprotein</keyword>
<dbReference type="PANTHER" id="PTHR45846:SF1">
    <property type="entry name" value="TRNA-DIHYDROURIDINE(47) SYNTHASE [NAD(P)(+)]-LIKE"/>
    <property type="match status" value="1"/>
</dbReference>
<keyword evidence="7" id="KW-0521">NADP</keyword>
<evidence type="ECO:0000256" key="8">
    <source>
        <dbReference type="ARBA" id="ARBA00022884"/>
    </source>
</evidence>
<evidence type="ECO:0000256" key="3">
    <source>
        <dbReference type="ARBA" id="ARBA00022555"/>
    </source>
</evidence>
<dbReference type="GO" id="GO:0017150">
    <property type="term" value="F:tRNA dihydrouridine synthase activity"/>
    <property type="evidence" value="ECO:0007669"/>
    <property type="project" value="InterPro"/>
</dbReference>
<feature type="active site" description="Proton donor" evidence="13">
    <location>
        <position position="107"/>
    </location>
</feature>
<dbReference type="Gene3D" id="1.10.1200.80">
    <property type="entry name" value="Putative flavin oxidoreducatase, domain 2"/>
    <property type="match status" value="1"/>
</dbReference>
<dbReference type="PIRSF" id="PIRSF006621">
    <property type="entry name" value="Dus"/>
    <property type="match status" value="1"/>
</dbReference>
<dbReference type="Proteomes" id="UP000054859">
    <property type="component" value="Unassembled WGS sequence"/>
</dbReference>
<dbReference type="Gene3D" id="3.20.20.70">
    <property type="entry name" value="Aldolase class I"/>
    <property type="match status" value="1"/>
</dbReference>
<keyword evidence="17" id="KW-0614">Plasmid</keyword>
<dbReference type="EC" id="1.3.1.-" evidence="12"/>
<geneLocation type="plasmid" evidence="17 19">
    <name>9</name>
</geneLocation>
<dbReference type="PATRIC" id="fig|45056.6.peg.195"/>
<evidence type="ECO:0000259" key="15">
    <source>
        <dbReference type="Pfam" id="PF01207"/>
    </source>
</evidence>
<dbReference type="AlphaFoldDB" id="A0A0W0R3D3"/>
<feature type="binding site" evidence="14">
    <location>
        <begin position="230"/>
        <end position="231"/>
    </location>
    <ligand>
        <name>FMN</name>
        <dbReference type="ChEBI" id="CHEBI:58210"/>
    </ligand>
</feature>
<evidence type="ECO:0000313" key="16">
    <source>
        <dbReference type="EMBL" id="KTC65534.1"/>
    </source>
</evidence>
<dbReference type="GO" id="GO:0050660">
    <property type="term" value="F:flavin adenine dinucleotide binding"/>
    <property type="evidence" value="ECO:0007669"/>
    <property type="project" value="InterPro"/>
</dbReference>
<keyword evidence="5 12" id="KW-0288">FMN</keyword>
<keyword evidence="9 12" id="KW-0560">Oxidoreductase</keyword>